<dbReference type="InterPro" id="IPR035234">
    <property type="entry name" value="IgGFc-bd_N"/>
</dbReference>
<keyword evidence="4" id="KW-1185">Reference proteome</keyword>
<protein>
    <submittedName>
        <fullName evidence="3">PKD domain-containing protein</fullName>
    </submittedName>
</protein>
<gene>
    <name evidence="3" type="ORF">ACFOSV_12425</name>
</gene>
<name>A0ABV8ASU6_9BACT</name>
<dbReference type="PANTHER" id="PTHR46534">
    <property type="entry name" value="IGGFC_BINDING DOMAIN-CONTAINING PROTEIN"/>
    <property type="match status" value="1"/>
</dbReference>
<dbReference type="CDD" id="cd00146">
    <property type="entry name" value="PKD"/>
    <property type="match status" value="1"/>
</dbReference>
<feature type="chain" id="PRO_5046241433" evidence="1">
    <location>
        <begin position="24"/>
        <end position="1041"/>
    </location>
</feature>
<dbReference type="EMBL" id="JBHRZS010000007">
    <property type="protein sequence ID" value="MFC3880993.1"/>
    <property type="molecule type" value="Genomic_DNA"/>
</dbReference>
<dbReference type="Pfam" id="PF18911">
    <property type="entry name" value="PKD_4"/>
    <property type="match status" value="1"/>
</dbReference>
<keyword evidence="1" id="KW-0732">Signal</keyword>
<dbReference type="InterPro" id="IPR000601">
    <property type="entry name" value="PKD_dom"/>
</dbReference>
<proteinExistence type="predicted"/>
<organism evidence="3 4">
    <name type="scientific">Algoriphagus namhaensis</name>
    <dbReference type="NCBI Taxonomy" id="915353"/>
    <lineage>
        <taxon>Bacteria</taxon>
        <taxon>Pseudomonadati</taxon>
        <taxon>Bacteroidota</taxon>
        <taxon>Cytophagia</taxon>
        <taxon>Cytophagales</taxon>
        <taxon>Cyclobacteriaceae</taxon>
        <taxon>Algoriphagus</taxon>
    </lineage>
</organism>
<comment type="caution">
    <text evidence="3">The sequence shown here is derived from an EMBL/GenBank/DDBJ whole genome shotgun (WGS) entry which is preliminary data.</text>
</comment>
<evidence type="ECO:0000256" key="1">
    <source>
        <dbReference type="SAM" id="SignalP"/>
    </source>
</evidence>
<dbReference type="SUPFAM" id="SSF49299">
    <property type="entry name" value="PKD domain"/>
    <property type="match status" value="1"/>
</dbReference>
<sequence>MKRVLLAFLCFFSLLGLHNRAFGQLSTAGKEFWVAFMDNNRILPDAPDQAVIVISANEDAVGTIEYLGRTIDFDIQQGQQFAHTVLSTDVDLLHRVSGNVENKGVYILSSGKIAVYAFNERFRSADGTVVLPIGALGKDYLVTSHYEILTAPVNYNGNINDESALLVVATEDNTQVEITSSVATLSGNNPGVPFTINLNRGQSYQLKAKADLTGSRVRVVGDNAADCKKIAVFGGNKWTSVGDCGAANDNLFQQTYPTTTWGTSFVHVALAGRTSGELVKVLASEDNTEVFVDGTSRGTVDAGEFLTFDFGINQSASIRTSKPSAVTVFAKSQECNQASAPNYENGDPFMITYSPSEQLLKSIRFNALSLPSIVTHYVNVVVRTDAANLTILDGQNMGGRFNVLASDPEFSYARINISQGIHQLSNPEGFTAYVYGFGFLESYGFAVGAALDNLNFETNSEYEFEVKGENVACLNQEANWSISSDNPDFTYFVWDFGDGSDPVVGQDVTHIYDTPGEYEISVTAALSANTCDEQEEITFETQVLELSAELEGETSVCPDVEQIVYKITEAENIATVEFSVEGGTILENYGDSVLVAWGPANPDAHVIATPFGENGCPGEEIILEVVINNQLEASLPEGPLDICFDPNVTQIYIAPNALSGRGYEWQITGGQIVSGDGTSEIEVIWDQPGVTGGVSYTVFSLVDEQCEGTSEIIEVNVANLFEVNVLNQNNLGCSGDINGQIELEVIGGVAPYTYTWSHDPSLNQELATGLAAGFYTVTITDDLGCERVLEDIEVVEPDPLAIASIAFEGTSCFGKPDGSLDLSISGGVGPYSIDFRDGLSFSGSLSLDDLPQGVYVWELIDANGCSLPISFEITSPAPLEVDVRLQKPACPGGSNGELLAFPSGGNTPLVYSWDYESTPGNQLIGVPKGKYNISVTDSFGCVSVGVGEVLESAPEVRLPTGYYPDRDQDLFKGISNCEILMDIWIYNRWGEVIYFGNEGWDGMISGEEAPSGTYTYKVQYSFPINDEVQVENKTGAFALIR</sequence>
<dbReference type="InterPro" id="IPR013783">
    <property type="entry name" value="Ig-like_fold"/>
</dbReference>
<feature type="signal peptide" evidence="1">
    <location>
        <begin position="1"/>
        <end position="23"/>
    </location>
</feature>
<evidence type="ECO:0000259" key="2">
    <source>
        <dbReference type="PROSITE" id="PS50093"/>
    </source>
</evidence>
<dbReference type="InterPro" id="IPR022409">
    <property type="entry name" value="PKD/Chitinase_dom"/>
</dbReference>
<feature type="domain" description="PKD" evidence="2">
    <location>
        <begin position="483"/>
        <end position="525"/>
    </location>
</feature>
<dbReference type="PANTHER" id="PTHR46534:SF2">
    <property type="entry name" value="VWFD DOMAIN-CONTAINING PROTEIN"/>
    <property type="match status" value="1"/>
</dbReference>
<dbReference type="SMART" id="SM00089">
    <property type="entry name" value="PKD"/>
    <property type="match status" value="1"/>
</dbReference>
<dbReference type="RefSeq" id="WP_377906336.1">
    <property type="nucleotide sequence ID" value="NZ_JBHRZS010000007.1"/>
</dbReference>
<dbReference type="Pfam" id="PF17517">
    <property type="entry name" value="IgGFc_binding"/>
    <property type="match status" value="1"/>
</dbReference>
<dbReference type="Proteomes" id="UP001595805">
    <property type="component" value="Unassembled WGS sequence"/>
</dbReference>
<dbReference type="InterPro" id="IPR025667">
    <property type="entry name" value="SprB_repeat"/>
</dbReference>
<evidence type="ECO:0000313" key="4">
    <source>
        <dbReference type="Proteomes" id="UP001595805"/>
    </source>
</evidence>
<dbReference type="Gene3D" id="2.60.40.740">
    <property type="match status" value="1"/>
</dbReference>
<reference evidence="4" key="1">
    <citation type="journal article" date="2019" name="Int. J. Syst. Evol. Microbiol.">
        <title>The Global Catalogue of Microorganisms (GCM) 10K type strain sequencing project: providing services to taxonomists for standard genome sequencing and annotation.</title>
        <authorList>
            <consortium name="The Broad Institute Genomics Platform"/>
            <consortium name="The Broad Institute Genome Sequencing Center for Infectious Disease"/>
            <person name="Wu L."/>
            <person name="Ma J."/>
        </authorList>
    </citation>
    <scope>NUCLEOTIDE SEQUENCE [LARGE SCALE GENOMIC DNA]</scope>
    <source>
        <strain evidence="4">CCUG 60523</strain>
    </source>
</reference>
<dbReference type="PROSITE" id="PS50093">
    <property type="entry name" value="PKD"/>
    <property type="match status" value="1"/>
</dbReference>
<dbReference type="Gene3D" id="2.60.40.10">
    <property type="entry name" value="Immunoglobulins"/>
    <property type="match status" value="1"/>
</dbReference>
<dbReference type="Pfam" id="PF13573">
    <property type="entry name" value="SprB"/>
    <property type="match status" value="2"/>
</dbReference>
<dbReference type="InterPro" id="IPR035986">
    <property type="entry name" value="PKD_dom_sf"/>
</dbReference>
<evidence type="ECO:0000313" key="3">
    <source>
        <dbReference type="EMBL" id="MFC3880993.1"/>
    </source>
</evidence>
<accession>A0ABV8ASU6</accession>